<sequence>MSVPGRTSGAALDRPLTGALSGSVVQQLRGAHLGMLPIVAALVLIWVVLGAINPAFLSAENLVNLTLQSAPTGIIALGVVLVLLVGQIDLSVGSVSGLAAAVLAVGTVGLGWPVGIAIVAALAVGVVVGLGYGLLSTRLGLASFVFTLAGLLILAGVQLRVLGPKGSINLPFESWLVRTVQQGFLAPAVAWGLVVVVVAGYAALRVTDHVRRVRAELPSPGLARVAVRTAVLAAVLVATVAYLGTARGIGYTVVLFVALVVVVDVLLRRTRWGRSVRAVGGNRRSALLAGVAVRRTVVSCFVACSTFAALGGVLAAGRLAAANQGTGAADTYLTAIAAAVIGGTSLFGGRGSAWSALLGVLVLQSIANGLTLLNLDTATRYIVTGAVLLLAIVVDMLIRGRREV</sequence>
<evidence type="ECO:0000256" key="7">
    <source>
        <dbReference type="ARBA" id="ARBA00022989"/>
    </source>
</evidence>
<feature type="transmembrane region" description="Helical" evidence="11">
    <location>
        <begin position="116"/>
        <end position="135"/>
    </location>
</feature>
<evidence type="ECO:0000313" key="13">
    <source>
        <dbReference type="Proteomes" id="UP000186235"/>
    </source>
</evidence>
<evidence type="ECO:0000256" key="8">
    <source>
        <dbReference type="ARBA" id="ARBA00023136"/>
    </source>
</evidence>
<dbReference type="PANTHER" id="PTHR32196:SF32">
    <property type="entry name" value="XYLOSE TRANSPORT SYSTEM PERMEASE PROTEIN XYLH"/>
    <property type="match status" value="1"/>
</dbReference>
<dbReference type="AlphaFoldDB" id="A0A1N6NL00"/>
<feature type="transmembrane region" description="Helical" evidence="11">
    <location>
        <begin position="183"/>
        <end position="204"/>
    </location>
</feature>
<protein>
    <recommendedName>
        <fullName evidence="10">Xylose transport system permease protein XylH</fullName>
    </recommendedName>
</protein>
<dbReference type="RefSeq" id="WP_076403700.1">
    <property type="nucleotide sequence ID" value="NZ_FTMI01000001.1"/>
</dbReference>
<evidence type="ECO:0000256" key="6">
    <source>
        <dbReference type="ARBA" id="ARBA00022692"/>
    </source>
</evidence>
<feature type="transmembrane region" description="Helical" evidence="11">
    <location>
        <begin position="356"/>
        <end position="375"/>
    </location>
</feature>
<dbReference type="Proteomes" id="UP000186235">
    <property type="component" value="Unassembled WGS sequence"/>
</dbReference>
<dbReference type="GO" id="GO:0005886">
    <property type="term" value="C:plasma membrane"/>
    <property type="evidence" value="ECO:0007669"/>
    <property type="project" value="UniProtKB-SubCell"/>
</dbReference>
<evidence type="ECO:0000256" key="1">
    <source>
        <dbReference type="ARBA" id="ARBA00004651"/>
    </source>
</evidence>
<reference evidence="13" key="1">
    <citation type="submission" date="2017-01" db="EMBL/GenBank/DDBJ databases">
        <authorList>
            <person name="Varghese N."/>
            <person name="Submissions S."/>
        </authorList>
    </citation>
    <scope>NUCLEOTIDE SEQUENCE [LARGE SCALE GENOMIC DNA]</scope>
    <source>
        <strain evidence="13">3bp</strain>
    </source>
</reference>
<keyword evidence="5 12" id="KW-0762">Sugar transport</keyword>
<feature type="transmembrane region" description="Helical" evidence="11">
    <location>
        <begin position="332"/>
        <end position="349"/>
    </location>
</feature>
<feature type="transmembrane region" description="Helical" evidence="11">
    <location>
        <begin position="65"/>
        <end position="85"/>
    </location>
</feature>
<keyword evidence="4" id="KW-0997">Cell inner membrane</keyword>
<accession>A0A1N6NL00</accession>
<feature type="transmembrane region" description="Helical" evidence="11">
    <location>
        <begin position="33"/>
        <end position="53"/>
    </location>
</feature>
<evidence type="ECO:0000256" key="4">
    <source>
        <dbReference type="ARBA" id="ARBA00022519"/>
    </source>
</evidence>
<keyword evidence="8 11" id="KW-0472">Membrane</keyword>
<evidence type="ECO:0000256" key="11">
    <source>
        <dbReference type="SAM" id="Phobius"/>
    </source>
</evidence>
<feature type="transmembrane region" description="Helical" evidence="11">
    <location>
        <begin position="249"/>
        <end position="267"/>
    </location>
</feature>
<evidence type="ECO:0000256" key="9">
    <source>
        <dbReference type="ARBA" id="ARBA00035611"/>
    </source>
</evidence>
<dbReference type="PANTHER" id="PTHR32196">
    <property type="entry name" value="ABC TRANSPORTER PERMEASE PROTEIN YPHD-RELATED-RELATED"/>
    <property type="match status" value="1"/>
</dbReference>
<keyword evidence="13" id="KW-1185">Reference proteome</keyword>
<feature type="transmembrane region" description="Helical" evidence="11">
    <location>
        <begin position="381"/>
        <end position="398"/>
    </location>
</feature>
<organism evidence="12 13">
    <name type="scientific">Cellulosimicrobium aquatile</name>
    <dbReference type="NCBI Taxonomy" id="1612203"/>
    <lineage>
        <taxon>Bacteria</taxon>
        <taxon>Bacillati</taxon>
        <taxon>Actinomycetota</taxon>
        <taxon>Actinomycetes</taxon>
        <taxon>Micrococcales</taxon>
        <taxon>Promicromonosporaceae</taxon>
        <taxon>Cellulosimicrobium</taxon>
    </lineage>
</organism>
<dbReference type="CDD" id="cd06579">
    <property type="entry name" value="TM_PBP1_transp_AraH_like"/>
    <property type="match status" value="1"/>
</dbReference>
<gene>
    <name evidence="12" type="ORF">SAMN05518682_0557</name>
</gene>
<evidence type="ECO:0000313" key="12">
    <source>
        <dbReference type="EMBL" id="SIP92750.1"/>
    </source>
</evidence>
<feature type="transmembrane region" description="Helical" evidence="11">
    <location>
        <begin position="142"/>
        <end position="163"/>
    </location>
</feature>
<evidence type="ECO:0000256" key="5">
    <source>
        <dbReference type="ARBA" id="ARBA00022597"/>
    </source>
</evidence>
<feature type="transmembrane region" description="Helical" evidence="11">
    <location>
        <begin position="297"/>
        <end position="320"/>
    </location>
</feature>
<evidence type="ECO:0000256" key="3">
    <source>
        <dbReference type="ARBA" id="ARBA00022475"/>
    </source>
</evidence>
<feature type="transmembrane region" description="Helical" evidence="11">
    <location>
        <begin position="225"/>
        <end position="243"/>
    </location>
</feature>
<dbReference type="EMBL" id="FTMI01000001">
    <property type="protein sequence ID" value="SIP92750.1"/>
    <property type="molecule type" value="Genomic_DNA"/>
</dbReference>
<dbReference type="Pfam" id="PF02653">
    <property type="entry name" value="BPD_transp_2"/>
    <property type="match status" value="1"/>
</dbReference>
<comment type="function">
    <text evidence="9">Part of the binding-protein-dependent transport system for D-xylose. Probably responsible for the translocation of the substrate across the membrane.</text>
</comment>
<keyword evidence="2" id="KW-0813">Transport</keyword>
<comment type="subcellular location">
    <subcellularLocation>
        <location evidence="1">Cell membrane</location>
        <topology evidence="1">Multi-pass membrane protein</topology>
    </subcellularLocation>
</comment>
<dbReference type="GO" id="GO:0022857">
    <property type="term" value="F:transmembrane transporter activity"/>
    <property type="evidence" value="ECO:0007669"/>
    <property type="project" value="InterPro"/>
</dbReference>
<keyword evidence="6 11" id="KW-0812">Transmembrane</keyword>
<dbReference type="InterPro" id="IPR001851">
    <property type="entry name" value="ABC_transp_permease"/>
</dbReference>
<keyword evidence="3" id="KW-1003">Cell membrane</keyword>
<feature type="transmembrane region" description="Helical" evidence="11">
    <location>
        <begin position="92"/>
        <end position="110"/>
    </location>
</feature>
<evidence type="ECO:0000256" key="10">
    <source>
        <dbReference type="ARBA" id="ARBA00035686"/>
    </source>
</evidence>
<evidence type="ECO:0000256" key="2">
    <source>
        <dbReference type="ARBA" id="ARBA00022448"/>
    </source>
</evidence>
<proteinExistence type="predicted"/>
<keyword evidence="7 11" id="KW-1133">Transmembrane helix</keyword>
<name>A0A1N6NL00_9MICO</name>